<sequence>MGIHRLLTADRGNVGGTAERPNDAKEKHMSTPEKPEPEGSKPAAGGEPTGTAADSESQENQPAGNPAGPPAPPGGGGKRRLPGPRWAWVTAAAVVGVLLLVLAFGAGRMSGRMHDRMAWIDRADGGPGGHGRMHHGPFGPDGPGAPGAPGGPGFGPGGPGGPGFGPGGPGGMHERWGDDDGDGDGPRGPGFRFAERGGPEVVGAVASVNGPTVVVNSDGAGPVNVATDAGTRVGGEQRKAVADLKPGDRVIVFGQEGQPARAVVVAPAHVAGVVTALEGDRATVTSPDGLTRAVDLATVGTKPKVGDRIMARGTVADNGATVKAESVRIATR</sequence>
<keyword evidence="2" id="KW-0812">Transmembrane</keyword>
<keyword evidence="4" id="KW-1185">Reference proteome</keyword>
<feature type="region of interest" description="Disordered" evidence="1">
    <location>
        <begin position="127"/>
        <end position="196"/>
    </location>
</feature>
<organism evidence="3 4">
    <name type="scientific">Pseudonocardia eucalypti</name>
    <dbReference type="NCBI Taxonomy" id="648755"/>
    <lineage>
        <taxon>Bacteria</taxon>
        <taxon>Bacillati</taxon>
        <taxon>Actinomycetota</taxon>
        <taxon>Actinomycetes</taxon>
        <taxon>Pseudonocardiales</taxon>
        <taxon>Pseudonocardiaceae</taxon>
        <taxon>Pseudonocardia</taxon>
    </lineage>
</organism>
<evidence type="ECO:0000256" key="1">
    <source>
        <dbReference type="SAM" id="MobiDB-lite"/>
    </source>
</evidence>
<dbReference type="Proteomes" id="UP001428817">
    <property type="component" value="Unassembled WGS sequence"/>
</dbReference>
<evidence type="ECO:0000313" key="4">
    <source>
        <dbReference type="Proteomes" id="UP001428817"/>
    </source>
</evidence>
<comment type="caution">
    <text evidence="3">The sequence shown here is derived from an EMBL/GenBank/DDBJ whole genome shotgun (WGS) entry which is preliminary data.</text>
</comment>
<feature type="region of interest" description="Disordered" evidence="1">
    <location>
        <begin position="1"/>
        <end position="81"/>
    </location>
</feature>
<gene>
    <name evidence="3" type="ORF">GCM10023321_38650</name>
</gene>
<keyword evidence="2" id="KW-0472">Membrane</keyword>
<accession>A0ABP9Q8Z0</accession>
<evidence type="ECO:0000256" key="2">
    <source>
        <dbReference type="SAM" id="Phobius"/>
    </source>
</evidence>
<name>A0ABP9Q8Z0_9PSEU</name>
<feature type="transmembrane region" description="Helical" evidence="2">
    <location>
        <begin position="86"/>
        <end position="107"/>
    </location>
</feature>
<keyword evidence="2" id="KW-1133">Transmembrane helix</keyword>
<feature type="compositionally biased region" description="Gly residues" evidence="1">
    <location>
        <begin position="139"/>
        <end position="171"/>
    </location>
</feature>
<protein>
    <recommendedName>
        <fullName evidence="5">DUF5666 domain-containing protein</fullName>
    </recommendedName>
</protein>
<reference evidence="4" key="1">
    <citation type="journal article" date="2019" name="Int. J. Syst. Evol. Microbiol.">
        <title>The Global Catalogue of Microorganisms (GCM) 10K type strain sequencing project: providing services to taxonomists for standard genome sequencing and annotation.</title>
        <authorList>
            <consortium name="The Broad Institute Genomics Platform"/>
            <consortium name="The Broad Institute Genome Sequencing Center for Infectious Disease"/>
            <person name="Wu L."/>
            <person name="Ma J."/>
        </authorList>
    </citation>
    <scope>NUCLEOTIDE SEQUENCE [LARGE SCALE GENOMIC DNA]</scope>
    <source>
        <strain evidence="4">JCM 18303</strain>
    </source>
</reference>
<evidence type="ECO:0000313" key="3">
    <source>
        <dbReference type="EMBL" id="GAA5158614.1"/>
    </source>
</evidence>
<proteinExistence type="predicted"/>
<feature type="compositionally biased region" description="Basic and acidic residues" evidence="1">
    <location>
        <begin position="20"/>
        <end position="39"/>
    </location>
</feature>
<feature type="compositionally biased region" description="Low complexity" evidence="1">
    <location>
        <begin position="42"/>
        <end position="53"/>
    </location>
</feature>
<dbReference type="EMBL" id="BAABJP010000015">
    <property type="protein sequence ID" value="GAA5158614.1"/>
    <property type="molecule type" value="Genomic_DNA"/>
</dbReference>
<evidence type="ECO:0008006" key="5">
    <source>
        <dbReference type="Google" id="ProtNLM"/>
    </source>
</evidence>